<name>A0ABR0SAZ6_9HYPO</name>
<organism evidence="2 3">
    <name type="scientific">Cladobotryum mycophilum</name>
    <dbReference type="NCBI Taxonomy" id="491253"/>
    <lineage>
        <taxon>Eukaryota</taxon>
        <taxon>Fungi</taxon>
        <taxon>Dikarya</taxon>
        <taxon>Ascomycota</taxon>
        <taxon>Pezizomycotina</taxon>
        <taxon>Sordariomycetes</taxon>
        <taxon>Hypocreomycetidae</taxon>
        <taxon>Hypocreales</taxon>
        <taxon>Hypocreaceae</taxon>
        <taxon>Cladobotryum</taxon>
    </lineage>
</organism>
<dbReference type="EMBL" id="JAVFKD010000015">
    <property type="protein sequence ID" value="KAK5989336.1"/>
    <property type="molecule type" value="Genomic_DNA"/>
</dbReference>
<feature type="transmembrane region" description="Helical" evidence="1">
    <location>
        <begin position="6"/>
        <end position="27"/>
    </location>
</feature>
<proteinExistence type="predicted"/>
<accession>A0ABR0SAZ6</accession>
<dbReference type="PANTHER" id="PTHR39470:SF1">
    <property type="entry name" value="CHORISMATE SYNTHASE PROTEIN"/>
    <property type="match status" value="1"/>
</dbReference>
<evidence type="ECO:0008006" key="4">
    <source>
        <dbReference type="Google" id="ProtNLM"/>
    </source>
</evidence>
<keyword evidence="1" id="KW-0472">Membrane</keyword>
<feature type="transmembrane region" description="Helical" evidence="1">
    <location>
        <begin position="180"/>
        <end position="199"/>
    </location>
</feature>
<dbReference type="PANTHER" id="PTHR39470">
    <property type="entry name" value="CHROMOSOME 10, WHOLE GENOME SHOTGUN SEQUENCE"/>
    <property type="match status" value="1"/>
</dbReference>
<evidence type="ECO:0000256" key="1">
    <source>
        <dbReference type="SAM" id="Phobius"/>
    </source>
</evidence>
<evidence type="ECO:0000313" key="2">
    <source>
        <dbReference type="EMBL" id="KAK5989336.1"/>
    </source>
</evidence>
<feature type="transmembrane region" description="Helical" evidence="1">
    <location>
        <begin position="145"/>
        <end position="168"/>
    </location>
</feature>
<sequence length="342" mass="38784">MAISWDSIRALVIFFGPIIIPKALSYYRSIRSASTRHGLPIKPVPSTVRLAIFSLSLLAFLLVLKTLPPFSPENLFARTQSRLQIPVDVLFNRIAAVRQGNAFTPWDHVLRSKFVNLESRLLYLQFGPEVLAECPFCNADEPKSYFYYALPALLWPHIANLVVLAIVTSPSWTGKYGSQWRTLTTIAAGILAALELYLVSSYNHQANARALRLNEIDFFYWSMRNYRLVAIAALDASLAWVLWLSSTNRAFAQLPSPRNASNMSKLNALGIVKNTAMRDENLRSRNQAYWQHEVRLMGEVMEEREVIEGVNDALSNRIDIQSITKDAEQYAENVLRPLQPIE</sequence>
<reference evidence="2 3" key="1">
    <citation type="submission" date="2024-01" db="EMBL/GenBank/DDBJ databases">
        <title>Complete genome of Cladobotryum mycophilum ATHUM6906.</title>
        <authorList>
            <person name="Christinaki A.C."/>
            <person name="Myridakis A.I."/>
            <person name="Kouvelis V.N."/>
        </authorList>
    </citation>
    <scope>NUCLEOTIDE SEQUENCE [LARGE SCALE GENOMIC DNA]</scope>
    <source>
        <strain evidence="2 3">ATHUM6906</strain>
    </source>
</reference>
<protein>
    <recommendedName>
        <fullName evidence="4">Chorismate synthase protein</fullName>
    </recommendedName>
</protein>
<gene>
    <name evidence="2" type="ORF">PT974_10851</name>
</gene>
<evidence type="ECO:0000313" key="3">
    <source>
        <dbReference type="Proteomes" id="UP001338125"/>
    </source>
</evidence>
<dbReference type="Proteomes" id="UP001338125">
    <property type="component" value="Unassembled WGS sequence"/>
</dbReference>
<keyword evidence="3" id="KW-1185">Reference proteome</keyword>
<comment type="caution">
    <text evidence="2">The sequence shown here is derived from an EMBL/GenBank/DDBJ whole genome shotgun (WGS) entry which is preliminary data.</text>
</comment>
<keyword evidence="1" id="KW-0812">Transmembrane</keyword>
<keyword evidence="1" id="KW-1133">Transmembrane helix</keyword>
<feature type="transmembrane region" description="Helical" evidence="1">
    <location>
        <begin position="226"/>
        <end position="244"/>
    </location>
</feature>